<dbReference type="InterPro" id="IPR036770">
    <property type="entry name" value="Ankyrin_rpt-contain_sf"/>
</dbReference>
<feature type="compositionally biased region" description="Basic and acidic residues" evidence="4">
    <location>
        <begin position="1738"/>
        <end position="1748"/>
    </location>
</feature>
<dbReference type="RefSeq" id="XP_033390062.1">
    <property type="nucleotide sequence ID" value="XM_033531558.1"/>
</dbReference>
<feature type="compositionally biased region" description="Basic and acidic residues" evidence="4">
    <location>
        <begin position="1720"/>
        <end position="1729"/>
    </location>
</feature>
<dbReference type="InterPro" id="IPR002110">
    <property type="entry name" value="Ankyrin_rpt"/>
</dbReference>
<feature type="repeat" description="ANK" evidence="3">
    <location>
        <begin position="1597"/>
        <end position="1629"/>
    </location>
</feature>
<dbReference type="EMBL" id="ML978066">
    <property type="protein sequence ID" value="KAF2021723.1"/>
    <property type="molecule type" value="Genomic_DNA"/>
</dbReference>
<name>A0A6A5Y912_9PLEO</name>
<feature type="compositionally biased region" description="Basic and acidic residues" evidence="4">
    <location>
        <begin position="1168"/>
        <end position="1177"/>
    </location>
</feature>
<evidence type="ECO:0000256" key="3">
    <source>
        <dbReference type="PROSITE-ProRule" id="PRU00023"/>
    </source>
</evidence>
<dbReference type="PROSITE" id="PS50297">
    <property type="entry name" value="ANK_REP_REGION"/>
    <property type="match status" value="3"/>
</dbReference>
<feature type="region of interest" description="Disordered" evidence="4">
    <location>
        <begin position="1168"/>
        <end position="1190"/>
    </location>
</feature>
<evidence type="ECO:0000256" key="2">
    <source>
        <dbReference type="ARBA" id="ARBA00023043"/>
    </source>
</evidence>
<evidence type="ECO:0000313" key="5">
    <source>
        <dbReference type="EMBL" id="KAF2021723.1"/>
    </source>
</evidence>
<feature type="compositionally biased region" description="Acidic residues" evidence="4">
    <location>
        <begin position="1178"/>
        <end position="1190"/>
    </location>
</feature>
<dbReference type="PANTHER" id="PTHR24171">
    <property type="entry name" value="ANKYRIN REPEAT DOMAIN-CONTAINING PROTEIN 39-RELATED"/>
    <property type="match status" value="1"/>
</dbReference>
<feature type="repeat" description="ANK" evidence="3">
    <location>
        <begin position="568"/>
        <end position="600"/>
    </location>
</feature>
<dbReference type="Pfam" id="PF26128">
    <property type="entry name" value="Gad2"/>
    <property type="match status" value="1"/>
</dbReference>
<evidence type="ECO:0000256" key="1">
    <source>
        <dbReference type="ARBA" id="ARBA00022737"/>
    </source>
</evidence>
<sequence length="1748" mass="198797">MSTPSSLPNVPVKHADFITHVASNPDTSLAELLEPYKQYDAKLREVFAQEPTHPALDDPYLNIVPVFNGKEEHVKVRARNLDSESDEEKERYVMALKQSARLPNGSNAIVQNLKEFQQNFSLFCESSLVDMDWSNVVAAGSSVVTCMLPVPEKYKASKRALRQYYHETIAPASDIDLFIYGLSEEAATNKIIEIEQRIKDSILVETTTIRTKNAITIASQYPTRHIQIVLRIYKSVAEILTGFDVDCSCAAYDGKQVYAAPRALTAYMSQVNTIDLTRRSPSYENRLSKYSHRGFEVYWPLLERSRVDPTIFERNFGRTVGLARLLVLERLPSKSERESYMDERREERGRPAINRGWDRSTGDNIKDRYEDEVAEWVDQEDVSDYHTFTIPYGPKYHAKKIEKLLYTKDLLLNAEWNKKGDREVNLHRHPAFFGFAEDVIHDCCGFCPEPTTPEEHDVAEEEAKIYVSGKISFIKDDPGRQAIGSFHPITDDDWTEMAYVGNTARLCQAIIDQDLEHVQDWLAQEGADPNTRDYTGRTPLHLAVNSSSPAIVKALIDAGARLVARLADGRTALHLAAARGNAEMISMIMRKSEENEEEESKKEEVRKQARIAAREEKRESKEDVNGQRKNDSDGEDIEMVEDDEGDDSDVEMRSATTGSFVDLKEKEKGSDEKKNENMVLDDDEDEPDVYDVNVLSWDWKASPLHLAILGGHSAAVKELVQNFGADVLLPIKLYHSYDKSPRAAILTLVLVLDLPLEQAKEMAKTLLEIGASSAQADMNQTTAFHYIATIQPDLIETIFSIDEPAAKRALNHLAVHGSEWSPNTESPLMSAIKQGNALAALKLLEAGAQPGIEFKTWLKSVERKFEGIKNNDTKDNREKFEKQVQQPVFSAVESELPDIVLQLLFRGIDPNTITKETQEILRDDWYARYNIPQTLLDVVRKKIQDLKAWKDDEPPKEPTYNVKEGHNYLEFFEPGTYRGFIGKIQLEAAQEEDRISKESYEKRLAVYRDREGVTEKKEAIERLTSDFEKVEKHLLEAGAKTFDELYPDKVKKKEDKDDNSSFDYERRTFPWDISIYFKGHDHDDEDTQGYEELFQAAWEGNLEKIKSLTLTPWGPNGDRKPLKMAITDRDDFSPFSLAILQGHLDVAKAILEICFVQYDPETEEEKAVYRMGRRADEVDSDEEDSDEDMSDVPVDREIIDEKFTVEDIGEVSTQVKSKTSPLEYLNWSFPAWDYAKSCTPARKFVYGTENEIIDGSGSEQLIDWALITNDFQLYNFLMDTLKEWTKRLDDKEEDASTIPAFSESDFIRAIQYGRTDMLAEMIKQTGAGMELASLVKKSGVEFKERPKFYQGLSVHGSKREDWVSAARGISERPVSDTSAPLLQAAHQGSLASVEWFSSATPARLYMEFAETYKDHKLIKHLNTTAGGFEKVLHKWLDARNDLQLHCAVIAPESAEVSKLIKHLIKTLPELLELKSRSGYTPLSVAFSEMHYEAAKILIDAGADQTTRDRDGDNILHLLLGNSFHGDEAPENLQKFLDLIDKRLVASLLTERSAKGSSQTPLAWWLSHGWNKRDDILRKILDFALPTNNEHLELLDGSGETPLHWAVNRREEVLLKTMLEYRPDLLFRENSVGRTPYEVAEDAYIARCVDGTPEVITPFSPTILTEQPLEHFRNQNKQTSRRDKDDRERIWSICKEATIGSPSKRRLVSLLDANEVAKRLANRKTDRSTSEDGDNASDSGKRDEVDQWI</sequence>
<dbReference type="Gene3D" id="1.25.40.20">
    <property type="entry name" value="Ankyrin repeat-containing domain"/>
    <property type="match status" value="4"/>
</dbReference>
<reference evidence="5" key="1">
    <citation type="journal article" date="2020" name="Stud. Mycol.">
        <title>101 Dothideomycetes genomes: a test case for predicting lifestyles and emergence of pathogens.</title>
        <authorList>
            <person name="Haridas S."/>
            <person name="Albert R."/>
            <person name="Binder M."/>
            <person name="Bloem J."/>
            <person name="Labutti K."/>
            <person name="Salamov A."/>
            <person name="Andreopoulos B."/>
            <person name="Baker S."/>
            <person name="Barry K."/>
            <person name="Bills G."/>
            <person name="Bluhm B."/>
            <person name="Cannon C."/>
            <person name="Castanera R."/>
            <person name="Culley D."/>
            <person name="Daum C."/>
            <person name="Ezra D."/>
            <person name="Gonzalez J."/>
            <person name="Henrissat B."/>
            <person name="Kuo A."/>
            <person name="Liang C."/>
            <person name="Lipzen A."/>
            <person name="Lutzoni F."/>
            <person name="Magnuson J."/>
            <person name="Mondo S."/>
            <person name="Nolan M."/>
            <person name="Ohm R."/>
            <person name="Pangilinan J."/>
            <person name="Park H.-J."/>
            <person name="Ramirez L."/>
            <person name="Alfaro M."/>
            <person name="Sun H."/>
            <person name="Tritt A."/>
            <person name="Yoshinaga Y."/>
            <person name="Zwiers L.-H."/>
            <person name="Turgeon B."/>
            <person name="Goodwin S."/>
            <person name="Spatafora J."/>
            <person name="Crous P."/>
            <person name="Grigoriev I."/>
        </authorList>
    </citation>
    <scope>NUCLEOTIDE SEQUENCE</scope>
    <source>
        <strain evidence="5">CBS 175.79</strain>
    </source>
</reference>
<accession>A0A6A5Y912</accession>
<dbReference type="Pfam" id="PF00023">
    <property type="entry name" value="Ank"/>
    <property type="match status" value="1"/>
</dbReference>
<feature type="compositionally biased region" description="Basic and acidic residues" evidence="4">
    <location>
        <begin position="662"/>
        <end position="676"/>
    </location>
</feature>
<dbReference type="GeneID" id="54288955"/>
<dbReference type="Pfam" id="PF12796">
    <property type="entry name" value="Ank_2"/>
    <property type="match status" value="1"/>
</dbReference>
<dbReference type="PROSITE" id="PS50088">
    <property type="entry name" value="ANK_REPEAT"/>
    <property type="match status" value="4"/>
</dbReference>
<feature type="repeat" description="ANK" evidence="3">
    <location>
        <begin position="535"/>
        <end position="567"/>
    </location>
</feature>
<dbReference type="SMART" id="SM00248">
    <property type="entry name" value="ANK"/>
    <property type="match status" value="9"/>
</dbReference>
<gene>
    <name evidence="5" type="ORF">BU24DRAFT_457676</name>
</gene>
<dbReference type="Proteomes" id="UP000799778">
    <property type="component" value="Unassembled WGS sequence"/>
</dbReference>
<keyword evidence="2 3" id="KW-0040">ANK repeat</keyword>
<proteinExistence type="predicted"/>
<organism evidence="5 6">
    <name type="scientific">Aaosphaeria arxii CBS 175.79</name>
    <dbReference type="NCBI Taxonomy" id="1450172"/>
    <lineage>
        <taxon>Eukaryota</taxon>
        <taxon>Fungi</taxon>
        <taxon>Dikarya</taxon>
        <taxon>Ascomycota</taxon>
        <taxon>Pezizomycotina</taxon>
        <taxon>Dothideomycetes</taxon>
        <taxon>Pleosporomycetidae</taxon>
        <taxon>Pleosporales</taxon>
        <taxon>Pleosporales incertae sedis</taxon>
        <taxon>Aaosphaeria</taxon>
    </lineage>
</organism>
<protein>
    <submittedName>
        <fullName evidence="5">Ankyrin repeat protein</fullName>
    </submittedName>
</protein>
<dbReference type="OrthoDB" id="539213at2759"/>
<feature type="region of interest" description="Disordered" evidence="4">
    <location>
        <begin position="591"/>
        <end position="684"/>
    </location>
</feature>
<evidence type="ECO:0000256" key="4">
    <source>
        <dbReference type="SAM" id="MobiDB-lite"/>
    </source>
</evidence>
<feature type="region of interest" description="Disordered" evidence="4">
    <location>
        <begin position="1720"/>
        <end position="1748"/>
    </location>
</feature>
<dbReference type="SUPFAM" id="SSF48403">
    <property type="entry name" value="Ankyrin repeat"/>
    <property type="match status" value="2"/>
</dbReference>
<feature type="compositionally biased region" description="Basic and acidic residues" evidence="4">
    <location>
        <begin position="599"/>
        <end position="632"/>
    </location>
</feature>
<feature type="repeat" description="ANK" evidence="3">
    <location>
        <begin position="1477"/>
        <end position="1509"/>
    </location>
</feature>
<feature type="compositionally biased region" description="Acidic residues" evidence="4">
    <location>
        <begin position="633"/>
        <end position="649"/>
    </location>
</feature>
<evidence type="ECO:0000313" key="6">
    <source>
        <dbReference type="Proteomes" id="UP000799778"/>
    </source>
</evidence>
<keyword evidence="1" id="KW-0677">Repeat</keyword>
<keyword evidence="6" id="KW-1185">Reference proteome</keyword>
<dbReference type="PRINTS" id="PR01415">
    <property type="entry name" value="ANKYRIN"/>
</dbReference>